<sequence>MIRFKFAGCIIFLGAQVLLATIQSCSYEYIYKESIVLGNLKTYRGYIRIEKTKASRNKTLKIIGRVISDDNYGLPQAKVIVGNDTAFVTDFDGRFDIELKSLEGEEKLGVECLGYRSIEVPIYQVHGRRIEIKLAPVYVLH</sequence>
<dbReference type="SUPFAM" id="SSF49464">
    <property type="entry name" value="Carboxypeptidase regulatory domain-like"/>
    <property type="match status" value="1"/>
</dbReference>
<dbReference type="AlphaFoldDB" id="A0A840EB58"/>
<evidence type="ECO:0000313" key="1">
    <source>
        <dbReference type="EMBL" id="MBB4080775.1"/>
    </source>
</evidence>
<name>A0A840EB58_9BACT</name>
<evidence type="ECO:0000313" key="2">
    <source>
        <dbReference type="Proteomes" id="UP000576209"/>
    </source>
</evidence>
<dbReference type="RefSeq" id="WP_183496998.1">
    <property type="nucleotide sequence ID" value="NZ_JACIFF010000009.1"/>
</dbReference>
<gene>
    <name evidence="1" type="ORF">GGR28_003410</name>
</gene>
<dbReference type="InterPro" id="IPR008969">
    <property type="entry name" value="CarboxyPept-like_regulatory"/>
</dbReference>
<keyword evidence="2" id="KW-1185">Reference proteome</keyword>
<dbReference type="Proteomes" id="UP000576209">
    <property type="component" value="Unassembled WGS sequence"/>
</dbReference>
<proteinExistence type="predicted"/>
<dbReference type="EMBL" id="JACIFF010000009">
    <property type="protein sequence ID" value="MBB4080775.1"/>
    <property type="molecule type" value="Genomic_DNA"/>
</dbReference>
<reference evidence="1 2" key="1">
    <citation type="submission" date="2020-08" db="EMBL/GenBank/DDBJ databases">
        <title>Genomic Encyclopedia of Type Strains, Phase IV (KMG-IV): sequencing the most valuable type-strain genomes for metagenomic binning, comparative biology and taxonomic classification.</title>
        <authorList>
            <person name="Goeker M."/>
        </authorList>
    </citation>
    <scope>NUCLEOTIDE SEQUENCE [LARGE SCALE GENOMIC DNA]</scope>
    <source>
        <strain evidence="1 2">DSM 105137</strain>
    </source>
</reference>
<comment type="caution">
    <text evidence="1">The sequence shown here is derived from an EMBL/GenBank/DDBJ whole genome shotgun (WGS) entry which is preliminary data.</text>
</comment>
<accession>A0A840EB58</accession>
<organism evidence="1 2">
    <name type="scientific">Neolewinella aquimaris</name>
    <dbReference type="NCBI Taxonomy" id="1835722"/>
    <lineage>
        <taxon>Bacteria</taxon>
        <taxon>Pseudomonadati</taxon>
        <taxon>Bacteroidota</taxon>
        <taxon>Saprospiria</taxon>
        <taxon>Saprospirales</taxon>
        <taxon>Lewinellaceae</taxon>
        <taxon>Neolewinella</taxon>
    </lineage>
</organism>
<dbReference type="PROSITE" id="PS51257">
    <property type="entry name" value="PROKAR_LIPOPROTEIN"/>
    <property type="match status" value="1"/>
</dbReference>
<evidence type="ECO:0008006" key="3">
    <source>
        <dbReference type="Google" id="ProtNLM"/>
    </source>
</evidence>
<protein>
    <recommendedName>
        <fullName evidence="3">Carboxypeptidase-like regulatory domain-containing protein</fullName>
    </recommendedName>
</protein>